<dbReference type="GO" id="GO:0019706">
    <property type="term" value="F:protein-cysteine S-palmitoyltransferase activity"/>
    <property type="evidence" value="ECO:0007669"/>
    <property type="project" value="UniProtKB-EC"/>
</dbReference>
<evidence type="ECO:0000313" key="2">
    <source>
        <dbReference type="EMBL" id="KAL1563605.1"/>
    </source>
</evidence>
<name>A0ABD1I4F4_SALDI</name>
<comment type="caution">
    <text evidence="2">The sequence shown here is derived from an EMBL/GenBank/DDBJ whole genome shotgun (WGS) entry which is preliminary data.</text>
</comment>
<dbReference type="EMBL" id="JBEAFC010000003">
    <property type="protein sequence ID" value="KAL1563605.1"/>
    <property type="molecule type" value="Genomic_DNA"/>
</dbReference>
<dbReference type="Proteomes" id="UP001567538">
    <property type="component" value="Unassembled WGS sequence"/>
</dbReference>
<feature type="region of interest" description="Disordered" evidence="1">
    <location>
        <begin position="105"/>
        <end position="124"/>
    </location>
</feature>
<dbReference type="EC" id="2.3.1.225" evidence="2"/>
<sequence length="124" mass="14032">MANASVYATIGTSTCLCQHQPCYACLFCGVADQPCPSRWPYLESHVGRCSVSITDSILLCRYDKKENPYSKGMIKNLQEVFFSRMPPSMLDFQAFVEDEKIMTAAPTDDDPAEDSAKHRIWWHS</sequence>
<reference evidence="2 3" key="1">
    <citation type="submission" date="2024-06" db="EMBL/GenBank/DDBJ databases">
        <title>A chromosome level genome sequence of Diviner's sage (Salvia divinorum).</title>
        <authorList>
            <person name="Ford S.A."/>
            <person name="Ro D.-K."/>
            <person name="Ness R.W."/>
            <person name="Phillips M.A."/>
        </authorList>
    </citation>
    <scope>NUCLEOTIDE SEQUENCE [LARGE SCALE GENOMIC DNA]</scope>
    <source>
        <strain evidence="2">SAF-2024a</strain>
        <tissue evidence="2">Leaf</tissue>
    </source>
</reference>
<evidence type="ECO:0000256" key="1">
    <source>
        <dbReference type="SAM" id="MobiDB-lite"/>
    </source>
</evidence>
<proteinExistence type="predicted"/>
<dbReference type="AlphaFoldDB" id="A0ABD1I4F4"/>
<keyword evidence="2" id="KW-0808">Transferase</keyword>
<keyword evidence="3" id="KW-1185">Reference proteome</keyword>
<keyword evidence="2" id="KW-0012">Acyltransferase</keyword>
<accession>A0ABD1I4F4</accession>
<evidence type="ECO:0000313" key="3">
    <source>
        <dbReference type="Proteomes" id="UP001567538"/>
    </source>
</evidence>
<organism evidence="2 3">
    <name type="scientific">Salvia divinorum</name>
    <name type="common">Maria pastora</name>
    <name type="synonym">Diviner's sage</name>
    <dbReference type="NCBI Taxonomy" id="28513"/>
    <lineage>
        <taxon>Eukaryota</taxon>
        <taxon>Viridiplantae</taxon>
        <taxon>Streptophyta</taxon>
        <taxon>Embryophyta</taxon>
        <taxon>Tracheophyta</taxon>
        <taxon>Spermatophyta</taxon>
        <taxon>Magnoliopsida</taxon>
        <taxon>eudicotyledons</taxon>
        <taxon>Gunneridae</taxon>
        <taxon>Pentapetalae</taxon>
        <taxon>asterids</taxon>
        <taxon>lamiids</taxon>
        <taxon>Lamiales</taxon>
        <taxon>Lamiaceae</taxon>
        <taxon>Nepetoideae</taxon>
        <taxon>Mentheae</taxon>
        <taxon>Salviinae</taxon>
        <taxon>Salvia</taxon>
        <taxon>Salvia subgen. Calosphace</taxon>
    </lineage>
</organism>
<protein>
    <submittedName>
        <fullName evidence="2">Protein S-acyltransferase</fullName>
        <ecNumber evidence="2">2.3.1.225</ecNumber>
    </submittedName>
</protein>
<gene>
    <name evidence="2" type="ORF">AAHA92_06053</name>
</gene>